<comment type="caution">
    <text evidence="1">The sequence shown here is derived from an EMBL/GenBank/DDBJ whole genome shotgun (WGS) entry which is preliminary data.</text>
</comment>
<dbReference type="AlphaFoldDB" id="A0A8H3YEW9"/>
<dbReference type="OrthoDB" id="5307922at2759"/>
<dbReference type="InterPro" id="IPR051288">
    <property type="entry name" value="Serum_paraoxonase/arylesterase"/>
</dbReference>
<evidence type="ECO:0000313" key="2">
    <source>
        <dbReference type="Proteomes" id="UP000620104"/>
    </source>
</evidence>
<protein>
    <submittedName>
        <fullName evidence="1">Uncharacterized protein</fullName>
    </submittedName>
</protein>
<dbReference type="Proteomes" id="UP000620104">
    <property type="component" value="Unassembled WGS sequence"/>
</dbReference>
<dbReference type="Gene3D" id="2.120.10.30">
    <property type="entry name" value="TolB, C-terminal domain"/>
    <property type="match status" value="1"/>
</dbReference>
<keyword evidence="2" id="KW-1185">Reference proteome</keyword>
<name>A0A8H3YEW9_9TREE</name>
<dbReference type="SUPFAM" id="SSF63829">
    <property type="entry name" value="Calcium-dependent phosphotriesterase"/>
    <property type="match status" value="1"/>
</dbReference>
<dbReference type="EMBL" id="BLZA01000020">
    <property type="protein sequence ID" value="GHJ87055.1"/>
    <property type="molecule type" value="Genomic_DNA"/>
</dbReference>
<accession>A0A8H3YEW9</accession>
<reference evidence="1" key="1">
    <citation type="submission" date="2020-07" db="EMBL/GenBank/DDBJ databases">
        <title>Draft Genome Sequence of a Deep-Sea Yeast, Naganishia (Cryptococcus) liquefaciens strain N6.</title>
        <authorList>
            <person name="Han Y.W."/>
            <person name="Kajitani R."/>
            <person name="Morimoto H."/>
            <person name="Parhat M."/>
            <person name="Tsubouchi H."/>
            <person name="Bakenova O."/>
            <person name="Ogata M."/>
            <person name="Argunhan B."/>
            <person name="Aoki R."/>
            <person name="Kajiwara S."/>
            <person name="Itoh T."/>
            <person name="Iwasaki H."/>
        </authorList>
    </citation>
    <scope>NUCLEOTIDE SEQUENCE</scope>
    <source>
        <strain evidence="1">N6</strain>
    </source>
</reference>
<sequence>MLHQLRVLGLLPRSAGTGNVHGCDGRVITIPGTRHAEDMHYHPRSGLLFAACDGPQSPRFHWYPPAAHFEDPERVPTGVGRGELVVVNPKVGRQPRQLALEGFTGAFVTQGIDIVDDPYDPFSIYIHTINHCPLDPVPTSGKPADRARSQIEVFRHALGSGTARYIRSVYHPLVRTPNDLYSISPGEILVTNDHKYRSGAMRMLEDVVSHRWGPKTDLVRLGFRLDGYQQGDVVGTIALSGLHNCNGLGHGPNGQVLLTDAAGGVLHVCSWDAYAGLGIDSSIQLESTIDNPSYYASKFDSEAGYVLAGLARAYTLPRTNRDPNGLEPAIVWYVPLGGSPRILFQDDGRVLRSASTAVIVDDEHSRERWLFVTGFHAEAIVAVKIEL</sequence>
<evidence type="ECO:0000313" key="1">
    <source>
        <dbReference type="EMBL" id="GHJ87055.1"/>
    </source>
</evidence>
<gene>
    <name evidence="1" type="ORF">NliqN6_3457</name>
</gene>
<proteinExistence type="predicted"/>
<dbReference type="PANTHER" id="PTHR11799">
    <property type="entry name" value="PARAOXONASE"/>
    <property type="match status" value="1"/>
</dbReference>
<organism evidence="1 2">
    <name type="scientific">Naganishia liquefaciens</name>
    <dbReference type="NCBI Taxonomy" id="104408"/>
    <lineage>
        <taxon>Eukaryota</taxon>
        <taxon>Fungi</taxon>
        <taxon>Dikarya</taxon>
        <taxon>Basidiomycota</taxon>
        <taxon>Agaricomycotina</taxon>
        <taxon>Tremellomycetes</taxon>
        <taxon>Filobasidiales</taxon>
        <taxon>Filobasidiaceae</taxon>
        <taxon>Naganishia</taxon>
    </lineage>
</organism>
<dbReference type="PANTHER" id="PTHR11799:SF12">
    <property type="entry name" value="PARAOXONASE-RELATED"/>
    <property type="match status" value="1"/>
</dbReference>
<dbReference type="InterPro" id="IPR011042">
    <property type="entry name" value="6-blade_b-propeller_TolB-like"/>
</dbReference>